<comment type="caution">
    <text evidence="1">The sequence shown here is derived from an EMBL/GenBank/DDBJ whole genome shotgun (WGS) entry which is preliminary data.</text>
</comment>
<dbReference type="AlphaFoldDB" id="A0A101M306"/>
<sequence length="114" mass="13009">MHLHVPCHALFLQLSQVNILFARTSQRKTFCLIGDFIFHTDFHHHFRSFSSSTRNIALYPNCAVYLPDELFLDQTISSSSSLNLIALCFNFCTDRVQHSASSPCKPILFASFQP</sequence>
<name>A0A101M306_PICGL</name>
<keyword evidence="1" id="KW-0496">Mitochondrion</keyword>
<reference evidence="1" key="1">
    <citation type="journal article" date="2015" name="Genome Biol. Evol.">
        <title>Organellar Genomes of White Spruce (Picea glauca): Assembly and Annotation.</title>
        <authorList>
            <person name="Jackman S.D."/>
            <person name="Warren R.L."/>
            <person name="Gibb E.A."/>
            <person name="Vandervalk B.P."/>
            <person name="Mohamadi H."/>
            <person name="Chu J."/>
            <person name="Raymond A."/>
            <person name="Pleasance S."/>
            <person name="Coope R."/>
            <person name="Wildung M.R."/>
            <person name="Ritland C.E."/>
            <person name="Bousquet J."/>
            <person name="Jones S.J."/>
            <person name="Bohlmann J."/>
            <person name="Birol I."/>
        </authorList>
    </citation>
    <scope>NUCLEOTIDE SEQUENCE [LARGE SCALE GENOMIC DNA]</scope>
    <source>
        <tissue evidence="1">Flushing bud</tissue>
    </source>
</reference>
<dbReference type="EMBL" id="LKAM01000002">
    <property type="protein sequence ID" value="KUM50024.1"/>
    <property type="molecule type" value="Genomic_DNA"/>
</dbReference>
<organism evidence="1">
    <name type="scientific">Picea glauca</name>
    <name type="common">White spruce</name>
    <name type="synonym">Pinus glauca</name>
    <dbReference type="NCBI Taxonomy" id="3330"/>
    <lineage>
        <taxon>Eukaryota</taxon>
        <taxon>Viridiplantae</taxon>
        <taxon>Streptophyta</taxon>
        <taxon>Embryophyta</taxon>
        <taxon>Tracheophyta</taxon>
        <taxon>Spermatophyta</taxon>
        <taxon>Pinopsida</taxon>
        <taxon>Pinidae</taxon>
        <taxon>Conifers I</taxon>
        <taxon>Pinales</taxon>
        <taxon>Pinaceae</taxon>
        <taxon>Picea</taxon>
    </lineage>
</organism>
<protein>
    <submittedName>
        <fullName evidence="1">Uncharacterized protein</fullName>
    </submittedName>
</protein>
<accession>A0A101M306</accession>
<proteinExistence type="predicted"/>
<geneLocation type="mitochondrion" evidence="1"/>
<gene>
    <name evidence="1" type="ORF">ABT39_MTgene3252</name>
</gene>
<evidence type="ECO:0000313" key="1">
    <source>
        <dbReference type="EMBL" id="KUM50024.1"/>
    </source>
</evidence>